<dbReference type="InterPro" id="IPR029787">
    <property type="entry name" value="Nucleotide_cyclase"/>
</dbReference>
<dbReference type="RefSeq" id="WP_307156250.1">
    <property type="nucleotide sequence ID" value="NZ_JAUSWH010000001.1"/>
</dbReference>
<dbReference type="InterPro" id="IPR050469">
    <property type="entry name" value="Diguanylate_Cyclase"/>
</dbReference>
<reference evidence="5 6" key="1">
    <citation type="submission" date="2023-07" db="EMBL/GenBank/DDBJ databases">
        <title>Genomic Encyclopedia of Type Strains, Phase IV (KMG-IV): sequencing the most valuable type-strain genomes for metagenomic binning, comparative biology and taxonomic classification.</title>
        <authorList>
            <person name="Goeker M."/>
        </authorList>
    </citation>
    <scope>NUCLEOTIDE SEQUENCE [LARGE SCALE GENOMIC DNA]</scope>
    <source>
        <strain evidence="5 6">DSM 100301</strain>
    </source>
</reference>
<dbReference type="InterPro" id="IPR000160">
    <property type="entry name" value="GGDEF_dom"/>
</dbReference>
<name>A0ABU0I735_9HYPH</name>
<sequence length="418" mass="45781">MFDVRTAFLIWGIQALTLAILLITVWLHDRQRSYYIWLALGFAAHGLGVVVVGIRPLLPFNIPPHTVTLLAMLGLAFWITGLRRLDDRSPSLASLLPLAVWTMAMLLPLPRDIYYIQVVLHQVPNIVGFLIMARIVATSRVSSPKYRHLLTGVWSIQALNNLLVAVYAAMNQPGSFAELTIVPYIGVFGIICLVAAIVLLTKIIMDKSELRLKDLARTDPLTGALNRRGLIESLPAMKARCGKDRQLALLVFDLDFFKHINDSFGHQSGDTVLTAFATMVRGTIGSKGLFARSGGEEFSAILPVDELRQAAFHAEQIRQMVAVTPIATESGIVRLTVSAGLCASPPESFDFDKMMSRADTALYAAKAEGRNRVAVAKESSYFCLTPTEDSGTPAAIDSEADRQVAALRRLSKRITPPA</sequence>
<evidence type="ECO:0000313" key="5">
    <source>
        <dbReference type="EMBL" id="MDQ0454037.1"/>
    </source>
</evidence>
<dbReference type="Pfam" id="PF00990">
    <property type="entry name" value="GGDEF"/>
    <property type="match status" value="1"/>
</dbReference>
<comment type="caution">
    <text evidence="5">The sequence shown here is derived from an EMBL/GenBank/DDBJ whole genome shotgun (WGS) entry which is preliminary data.</text>
</comment>
<gene>
    <name evidence="5" type="ORF">QO005_000352</name>
</gene>
<protein>
    <recommendedName>
        <fullName evidence="1">diguanylate cyclase</fullName>
        <ecNumber evidence="1">2.7.7.65</ecNumber>
    </recommendedName>
</protein>
<accession>A0ABU0I735</accession>
<dbReference type="CDD" id="cd01949">
    <property type="entry name" value="GGDEF"/>
    <property type="match status" value="1"/>
</dbReference>
<feature type="transmembrane region" description="Helical" evidence="3">
    <location>
        <begin position="92"/>
        <end position="109"/>
    </location>
</feature>
<feature type="transmembrane region" description="Helical" evidence="3">
    <location>
        <begin position="149"/>
        <end position="169"/>
    </location>
</feature>
<keyword evidence="3" id="KW-0472">Membrane</keyword>
<feature type="transmembrane region" description="Helical" evidence="3">
    <location>
        <begin position="60"/>
        <end position="80"/>
    </location>
</feature>
<dbReference type="SMART" id="SM00267">
    <property type="entry name" value="GGDEF"/>
    <property type="match status" value="1"/>
</dbReference>
<dbReference type="NCBIfam" id="TIGR00254">
    <property type="entry name" value="GGDEF"/>
    <property type="match status" value="1"/>
</dbReference>
<dbReference type="InterPro" id="IPR043128">
    <property type="entry name" value="Rev_trsase/Diguanyl_cyclase"/>
</dbReference>
<dbReference type="Proteomes" id="UP001235269">
    <property type="component" value="Unassembled WGS sequence"/>
</dbReference>
<evidence type="ECO:0000259" key="4">
    <source>
        <dbReference type="PROSITE" id="PS50887"/>
    </source>
</evidence>
<proteinExistence type="predicted"/>
<evidence type="ECO:0000256" key="1">
    <source>
        <dbReference type="ARBA" id="ARBA00012528"/>
    </source>
</evidence>
<keyword evidence="6" id="KW-1185">Reference proteome</keyword>
<evidence type="ECO:0000256" key="2">
    <source>
        <dbReference type="ARBA" id="ARBA00034247"/>
    </source>
</evidence>
<feature type="transmembrane region" description="Helical" evidence="3">
    <location>
        <begin position="115"/>
        <end position="137"/>
    </location>
</feature>
<dbReference type="SUPFAM" id="SSF55073">
    <property type="entry name" value="Nucleotide cyclase"/>
    <property type="match status" value="1"/>
</dbReference>
<feature type="transmembrane region" description="Helical" evidence="3">
    <location>
        <begin position="181"/>
        <end position="205"/>
    </location>
</feature>
<comment type="catalytic activity">
    <reaction evidence="2">
        <text>2 GTP = 3',3'-c-di-GMP + 2 diphosphate</text>
        <dbReference type="Rhea" id="RHEA:24898"/>
        <dbReference type="ChEBI" id="CHEBI:33019"/>
        <dbReference type="ChEBI" id="CHEBI:37565"/>
        <dbReference type="ChEBI" id="CHEBI:58805"/>
        <dbReference type="EC" id="2.7.7.65"/>
    </reaction>
</comment>
<keyword evidence="3" id="KW-1133">Transmembrane helix</keyword>
<dbReference type="EC" id="2.7.7.65" evidence="1"/>
<dbReference type="PANTHER" id="PTHR45138">
    <property type="entry name" value="REGULATORY COMPONENTS OF SENSORY TRANSDUCTION SYSTEM"/>
    <property type="match status" value="1"/>
</dbReference>
<dbReference type="PROSITE" id="PS50887">
    <property type="entry name" value="GGDEF"/>
    <property type="match status" value="1"/>
</dbReference>
<dbReference type="Gene3D" id="3.30.70.270">
    <property type="match status" value="1"/>
</dbReference>
<dbReference type="PANTHER" id="PTHR45138:SF9">
    <property type="entry name" value="DIGUANYLATE CYCLASE DGCM-RELATED"/>
    <property type="match status" value="1"/>
</dbReference>
<dbReference type="EMBL" id="JAUSWH010000001">
    <property type="protein sequence ID" value="MDQ0454037.1"/>
    <property type="molecule type" value="Genomic_DNA"/>
</dbReference>
<organism evidence="5 6">
    <name type="scientific">Rhizobium paknamense</name>
    <dbReference type="NCBI Taxonomy" id="1206817"/>
    <lineage>
        <taxon>Bacteria</taxon>
        <taxon>Pseudomonadati</taxon>
        <taxon>Pseudomonadota</taxon>
        <taxon>Alphaproteobacteria</taxon>
        <taxon>Hyphomicrobiales</taxon>
        <taxon>Rhizobiaceae</taxon>
        <taxon>Rhizobium/Agrobacterium group</taxon>
        <taxon>Rhizobium</taxon>
    </lineage>
</organism>
<feature type="transmembrane region" description="Helical" evidence="3">
    <location>
        <begin position="6"/>
        <end position="27"/>
    </location>
</feature>
<evidence type="ECO:0000313" key="6">
    <source>
        <dbReference type="Proteomes" id="UP001235269"/>
    </source>
</evidence>
<feature type="transmembrane region" description="Helical" evidence="3">
    <location>
        <begin position="34"/>
        <end position="54"/>
    </location>
</feature>
<feature type="domain" description="GGDEF" evidence="4">
    <location>
        <begin position="245"/>
        <end position="378"/>
    </location>
</feature>
<keyword evidence="3" id="KW-0812">Transmembrane</keyword>
<evidence type="ECO:0000256" key="3">
    <source>
        <dbReference type="SAM" id="Phobius"/>
    </source>
</evidence>